<name>A0AB35U8N5_9FIRM</name>
<accession>A0AB35U8N5</accession>
<evidence type="ECO:0000256" key="2">
    <source>
        <dbReference type="PROSITE-ProRule" id="PRU00252"/>
    </source>
</evidence>
<dbReference type="RefSeq" id="WP_108773872.1">
    <property type="nucleotide sequence ID" value="NZ_JALBUR010000056.1"/>
</dbReference>
<dbReference type="EMBL" id="JALBUR010000056">
    <property type="protein sequence ID" value="MDX8420631.1"/>
    <property type="molecule type" value="Genomic_DNA"/>
</dbReference>
<gene>
    <name evidence="3" type="ORF">MOZ60_11130</name>
</gene>
<evidence type="ECO:0000313" key="3">
    <source>
        <dbReference type="EMBL" id="MDX8420631.1"/>
    </source>
</evidence>
<proteinExistence type="predicted"/>
<organism evidence="3 4">
    <name type="scientific">Grylomicrobium aquisgranensis</name>
    <dbReference type="NCBI Taxonomy" id="2926318"/>
    <lineage>
        <taxon>Bacteria</taxon>
        <taxon>Bacillati</taxon>
        <taxon>Bacillota</taxon>
        <taxon>Erysipelotrichia</taxon>
        <taxon>Erysipelotrichales</taxon>
        <taxon>Erysipelotrichaceae</taxon>
        <taxon>Grylomicrobium</taxon>
    </lineage>
</organism>
<dbReference type="CDD" id="cd04496">
    <property type="entry name" value="SSB_OBF"/>
    <property type="match status" value="1"/>
</dbReference>
<evidence type="ECO:0000256" key="1">
    <source>
        <dbReference type="ARBA" id="ARBA00023125"/>
    </source>
</evidence>
<dbReference type="AlphaFoldDB" id="A0AB35U8N5"/>
<dbReference type="InterPro" id="IPR012340">
    <property type="entry name" value="NA-bd_OB-fold"/>
</dbReference>
<comment type="caution">
    <text evidence="3">The sequence shown here is derived from an EMBL/GenBank/DDBJ whole genome shotgun (WGS) entry which is preliminary data.</text>
</comment>
<reference evidence="3 4" key="1">
    <citation type="submission" date="2022-03" db="EMBL/GenBank/DDBJ databases">
        <title>Novel taxa within the pig intestine.</title>
        <authorList>
            <person name="Wylensek D."/>
            <person name="Bishof K."/>
            <person name="Afrizal A."/>
            <person name="Clavel T."/>
        </authorList>
    </citation>
    <scope>NUCLEOTIDE SEQUENCE [LARGE SCALE GENOMIC DNA]</scope>
    <source>
        <strain evidence="3 4">CLA-KB-P133</strain>
    </source>
</reference>
<dbReference type="GO" id="GO:0003697">
    <property type="term" value="F:single-stranded DNA binding"/>
    <property type="evidence" value="ECO:0007669"/>
    <property type="project" value="InterPro"/>
</dbReference>
<dbReference type="PROSITE" id="PS50935">
    <property type="entry name" value="SSB"/>
    <property type="match status" value="1"/>
</dbReference>
<keyword evidence="4" id="KW-1185">Reference proteome</keyword>
<evidence type="ECO:0000313" key="4">
    <source>
        <dbReference type="Proteomes" id="UP001286174"/>
    </source>
</evidence>
<dbReference type="InterPro" id="IPR000424">
    <property type="entry name" value="Primosome_PriB/ssb"/>
</dbReference>
<keyword evidence="1 2" id="KW-0238">DNA-binding</keyword>
<protein>
    <submittedName>
        <fullName evidence="3">Single-stranded DNA-binding protein</fullName>
    </submittedName>
</protein>
<sequence length="104" mass="11600">MFTNCVLVGKVKEVPVVETSAKGNTYAHVMIECERSFPNADGRLMSDVFRVVLWKGIAEEMAAACRVGSLIAIKGRLESHSFTREDKEYWIPDIIAERARVIAA</sequence>
<dbReference type="Proteomes" id="UP001286174">
    <property type="component" value="Unassembled WGS sequence"/>
</dbReference>
<dbReference type="SUPFAM" id="SSF50249">
    <property type="entry name" value="Nucleic acid-binding proteins"/>
    <property type="match status" value="1"/>
</dbReference>
<dbReference type="Gene3D" id="2.40.50.140">
    <property type="entry name" value="Nucleic acid-binding proteins"/>
    <property type="match status" value="1"/>
</dbReference>
<dbReference type="Pfam" id="PF00436">
    <property type="entry name" value="SSB"/>
    <property type="match status" value="1"/>
</dbReference>